<dbReference type="Proteomes" id="UP000054845">
    <property type="component" value="Unassembled WGS sequence"/>
</dbReference>
<protein>
    <recommendedName>
        <fullName evidence="3">Elongin-C</fullName>
    </recommendedName>
</protein>
<organism evidence="7 8">
    <name type="scientific">Ceraceosorus bombacis</name>
    <dbReference type="NCBI Taxonomy" id="401625"/>
    <lineage>
        <taxon>Eukaryota</taxon>
        <taxon>Fungi</taxon>
        <taxon>Dikarya</taxon>
        <taxon>Basidiomycota</taxon>
        <taxon>Ustilaginomycotina</taxon>
        <taxon>Exobasidiomycetes</taxon>
        <taxon>Ceraceosorales</taxon>
        <taxon>Ceraceosoraceae</taxon>
        <taxon>Ceraceosorus</taxon>
    </lineage>
</organism>
<comment type="similarity">
    <text evidence="2">Belongs to the SKP1 family.</text>
</comment>
<evidence type="ECO:0000313" key="8">
    <source>
        <dbReference type="Proteomes" id="UP000054845"/>
    </source>
</evidence>
<evidence type="ECO:0000256" key="1">
    <source>
        <dbReference type="ARBA" id="ARBA00004123"/>
    </source>
</evidence>
<evidence type="ECO:0000256" key="5">
    <source>
        <dbReference type="SAM" id="MobiDB-lite"/>
    </source>
</evidence>
<evidence type="ECO:0000313" key="7">
    <source>
        <dbReference type="EMBL" id="CEH16287.1"/>
    </source>
</evidence>
<dbReference type="Pfam" id="PF03931">
    <property type="entry name" value="Skp1_POZ"/>
    <property type="match status" value="1"/>
</dbReference>
<name>A0A0P1BJ49_9BASI</name>
<evidence type="ECO:0000259" key="6">
    <source>
        <dbReference type="Pfam" id="PF03931"/>
    </source>
</evidence>
<feature type="region of interest" description="Disordered" evidence="5">
    <location>
        <begin position="1"/>
        <end position="24"/>
    </location>
</feature>
<comment type="subcellular location">
    <subcellularLocation>
        <location evidence="1">Nucleus</location>
    </subcellularLocation>
</comment>
<feature type="domain" description="SKP1 component POZ" evidence="6">
    <location>
        <begin position="27"/>
        <end position="87"/>
    </location>
</feature>
<dbReference type="EMBL" id="CCYA01000278">
    <property type="protein sequence ID" value="CEH16287.1"/>
    <property type="molecule type" value="Genomic_DNA"/>
</dbReference>
<dbReference type="InterPro" id="IPR016073">
    <property type="entry name" value="Skp1_comp_POZ"/>
</dbReference>
<dbReference type="Gene3D" id="3.30.710.10">
    <property type="entry name" value="Potassium Channel Kv1.1, Chain A"/>
    <property type="match status" value="1"/>
</dbReference>
<dbReference type="GO" id="GO:0006511">
    <property type="term" value="P:ubiquitin-dependent protein catabolic process"/>
    <property type="evidence" value="ECO:0007669"/>
    <property type="project" value="InterPro"/>
</dbReference>
<evidence type="ECO:0000256" key="3">
    <source>
        <dbReference type="ARBA" id="ARBA00021347"/>
    </source>
</evidence>
<dbReference type="STRING" id="401625.A0A0P1BJ49"/>
<keyword evidence="8" id="KW-1185">Reference proteome</keyword>
<dbReference type="AlphaFoldDB" id="A0A0P1BJ49"/>
<dbReference type="OrthoDB" id="249087at2759"/>
<dbReference type="SMART" id="SM00512">
    <property type="entry name" value="Skp1"/>
    <property type="match status" value="1"/>
</dbReference>
<dbReference type="PANTHER" id="PTHR20648">
    <property type="entry name" value="ELONGIN-C"/>
    <property type="match status" value="1"/>
</dbReference>
<dbReference type="GO" id="GO:0005634">
    <property type="term" value="C:nucleus"/>
    <property type="evidence" value="ECO:0007669"/>
    <property type="project" value="UniProtKB-SubCell"/>
</dbReference>
<dbReference type="SUPFAM" id="SSF54695">
    <property type="entry name" value="POZ domain"/>
    <property type="match status" value="1"/>
</dbReference>
<proteinExistence type="inferred from homology"/>
<dbReference type="InterPro" id="IPR039948">
    <property type="entry name" value="ELC1"/>
</dbReference>
<accession>A0A0P1BJ49</accession>
<sequence length="124" mass="14091">MPATDDEGSPPLQVDPQKSPEREMPEFVTLISSEDDKFKVRWEAAQASETIRAAMEEEGFAESRNAEMRFGEIRSPVLAKVVEYLNWRDKYKDAKGEQEVPAFHKSIDPEFSLELLIAADFLAI</sequence>
<evidence type="ECO:0000256" key="4">
    <source>
        <dbReference type="ARBA" id="ARBA00023242"/>
    </source>
</evidence>
<reference evidence="7 8" key="1">
    <citation type="submission" date="2014-09" db="EMBL/GenBank/DDBJ databases">
        <authorList>
            <person name="Magalhaes I.L.F."/>
            <person name="Oliveira U."/>
            <person name="Santos F.R."/>
            <person name="Vidigal T.H.D.A."/>
            <person name="Brescovit A.D."/>
            <person name="Santos A.J."/>
        </authorList>
    </citation>
    <scope>NUCLEOTIDE SEQUENCE [LARGE SCALE GENOMIC DNA]</scope>
</reference>
<dbReference type="InterPro" id="IPR011333">
    <property type="entry name" value="SKP1/BTB/POZ_sf"/>
</dbReference>
<dbReference type="FunFam" id="3.30.710.10:FF:000035">
    <property type="entry name" value="Elongin C transcription elongation factor"/>
    <property type="match status" value="1"/>
</dbReference>
<evidence type="ECO:0000256" key="2">
    <source>
        <dbReference type="ARBA" id="ARBA00009993"/>
    </source>
</evidence>
<dbReference type="InterPro" id="IPR001232">
    <property type="entry name" value="SKP1-like"/>
</dbReference>
<keyword evidence="4" id="KW-0539">Nucleus</keyword>